<keyword evidence="1" id="KW-0479">Metal-binding</keyword>
<dbReference type="InParanoid" id="A0A200QT87"/>
<reference evidence="3 4" key="1">
    <citation type="journal article" date="2017" name="Mol. Plant">
        <title>The Genome of Medicinal Plant Macleaya cordata Provides New Insights into Benzylisoquinoline Alkaloids Metabolism.</title>
        <authorList>
            <person name="Liu X."/>
            <person name="Liu Y."/>
            <person name="Huang P."/>
            <person name="Ma Y."/>
            <person name="Qing Z."/>
            <person name="Tang Q."/>
            <person name="Cao H."/>
            <person name="Cheng P."/>
            <person name="Zheng Y."/>
            <person name="Yuan Z."/>
            <person name="Zhou Y."/>
            <person name="Liu J."/>
            <person name="Tang Z."/>
            <person name="Zhuo Y."/>
            <person name="Zhang Y."/>
            <person name="Yu L."/>
            <person name="Huang J."/>
            <person name="Yang P."/>
            <person name="Peng Q."/>
            <person name="Zhang J."/>
            <person name="Jiang W."/>
            <person name="Zhang Z."/>
            <person name="Lin K."/>
            <person name="Ro D.K."/>
            <person name="Chen X."/>
            <person name="Xiong X."/>
            <person name="Shang Y."/>
            <person name="Huang S."/>
            <person name="Zeng J."/>
        </authorList>
    </citation>
    <scope>NUCLEOTIDE SEQUENCE [LARGE SCALE GENOMIC DNA]</scope>
    <source>
        <strain evidence="4">cv. BLH2017</strain>
        <tissue evidence="3">Root</tissue>
    </source>
</reference>
<dbReference type="OMA" id="CCKILRR"/>
<dbReference type="GO" id="GO:0008168">
    <property type="term" value="F:methyltransferase activity"/>
    <property type="evidence" value="ECO:0007669"/>
    <property type="project" value="UniProtKB-KW"/>
</dbReference>
<organism evidence="3 4">
    <name type="scientific">Macleaya cordata</name>
    <name type="common">Five-seeded plume-poppy</name>
    <name type="synonym">Bocconia cordata</name>
    <dbReference type="NCBI Taxonomy" id="56857"/>
    <lineage>
        <taxon>Eukaryota</taxon>
        <taxon>Viridiplantae</taxon>
        <taxon>Streptophyta</taxon>
        <taxon>Embryophyta</taxon>
        <taxon>Tracheophyta</taxon>
        <taxon>Spermatophyta</taxon>
        <taxon>Magnoliopsida</taxon>
        <taxon>Ranunculales</taxon>
        <taxon>Papaveraceae</taxon>
        <taxon>Papaveroideae</taxon>
        <taxon>Macleaya</taxon>
    </lineage>
</organism>
<dbReference type="Gene3D" id="3.40.50.150">
    <property type="entry name" value="Vaccinia Virus protein VP39"/>
    <property type="match status" value="1"/>
</dbReference>
<keyword evidence="3" id="KW-0489">Methyltransferase</keyword>
<evidence type="ECO:0000256" key="2">
    <source>
        <dbReference type="ARBA" id="ARBA00022842"/>
    </source>
</evidence>
<dbReference type="GO" id="GO:0032259">
    <property type="term" value="P:methylation"/>
    <property type="evidence" value="ECO:0007669"/>
    <property type="project" value="UniProtKB-KW"/>
</dbReference>
<protein>
    <submittedName>
        <fullName evidence="3">SAM dependent carboxyl methyltransferase</fullName>
    </submittedName>
</protein>
<accession>A0A200QT87</accession>
<dbReference type="Proteomes" id="UP000195402">
    <property type="component" value="Unassembled WGS sequence"/>
</dbReference>
<dbReference type="GO" id="GO:0046872">
    <property type="term" value="F:metal ion binding"/>
    <property type="evidence" value="ECO:0007669"/>
    <property type="project" value="UniProtKB-KW"/>
</dbReference>
<dbReference type="Pfam" id="PF03492">
    <property type="entry name" value="Methyltransf_7"/>
    <property type="match status" value="2"/>
</dbReference>
<gene>
    <name evidence="3" type="ORF">BVC80_1761g41</name>
</gene>
<evidence type="ECO:0000256" key="1">
    <source>
        <dbReference type="ARBA" id="ARBA00022723"/>
    </source>
</evidence>
<name>A0A200QT87_MACCD</name>
<dbReference type="SUPFAM" id="SSF53335">
    <property type="entry name" value="S-adenosyl-L-methionine-dependent methyltransferases"/>
    <property type="match status" value="1"/>
</dbReference>
<keyword evidence="2" id="KW-0460">Magnesium</keyword>
<dbReference type="InterPro" id="IPR029063">
    <property type="entry name" value="SAM-dependent_MTases_sf"/>
</dbReference>
<evidence type="ECO:0000313" key="3">
    <source>
        <dbReference type="EMBL" id="OVA13676.1"/>
    </source>
</evidence>
<proteinExistence type="predicted"/>
<dbReference type="AlphaFoldDB" id="A0A200QT87"/>
<keyword evidence="4" id="KW-1185">Reference proteome</keyword>
<keyword evidence="3" id="KW-0808">Transferase</keyword>
<dbReference type="InterPro" id="IPR042086">
    <property type="entry name" value="MeTrfase_capping"/>
</dbReference>
<dbReference type="InterPro" id="IPR005299">
    <property type="entry name" value="MeTrfase_7"/>
</dbReference>
<comment type="caution">
    <text evidence="3">The sequence shown here is derived from an EMBL/GenBank/DDBJ whole genome shotgun (WGS) entry which is preliminary data.</text>
</comment>
<dbReference type="EMBL" id="MVGT01001101">
    <property type="protein sequence ID" value="OVA13676.1"/>
    <property type="molecule type" value="Genomic_DNA"/>
</dbReference>
<dbReference type="PANTHER" id="PTHR31009">
    <property type="entry name" value="S-ADENOSYL-L-METHIONINE:CARBOXYL METHYLTRANSFERASE FAMILY PROTEIN"/>
    <property type="match status" value="1"/>
</dbReference>
<dbReference type="OrthoDB" id="1523883at2759"/>
<dbReference type="Gene3D" id="1.10.1200.270">
    <property type="entry name" value="Methyltransferase, alpha-helical capping domain"/>
    <property type="match status" value="1"/>
</dbReference>
<evidence type="ECO:0000313" key="4">
    <source>
        <dbReference type="Proteomes" id="UP000195402"/>
    </source>
</evidence>
<sequence length="214" mass="23689">MSDIVPICMQREALDMVKHITIDTITDLYITTTPDCLSIADLGCSSGPNTLSVVRDLIEAVDGTCCKILRRPPPEFKELSAGNIGISSSSTVPSVFIAGVPGSFYRRLFPTSSLHFIHSSHTVHWLSRVPPWLYDEEGKPINKGNIYISESSPEVVFKAYLSQFQDDFSVFLRSRSEELVPGGRMVLLLLGRKGSDHSERGVGFLWELLARCIA</sequence>